<evidence type="ECO:0000256" key="1">
    <source>
        <dbReference type="SAM" id="MobiDB-lite"/>
    </source>
</evidence>
<sequence length="88" mass="9075">MDSVHHEVVQTGASPSWGNGGRGRGGGKAAELPAATVTLPDPCDEAQAPWTVPGTVGDCKHATSGVKNPIGGVHRQLSLTWKVSEFLC</sequence>
<dbReference type="AlphaFoldDB" id="A0A0N8K0F1"/>
<name>A0A0N8K0F1_SCLFO</name>
<protein>
    <submittedName>
        <fullName evidence="2">Uncharacterized protein</fullName>
    </submittedName>
</protein>
<proteinExistence type="predicted"/>
<feature type="region of interest" description="Disordered" evidence="1">
    <location>
        <begin position="1"/>
        <end position="30"/>
    </location>
</feature>
<dbReference type="EMBL" id="JARO02002761">
    <property type="protein sequence ID" value="KPP71961.1"/>
    <property type="molecule type" value="Genomic_DNA"/>
</dbReference>
<accession>A0A0N8K0F1</accession>
<organism evidence="2 3">
    <name type="scientific">Scleropages formosus</name>
    <name type="common">Asian bonytongue</name>
    <name type="synonym">Osteoglossum formosum</name>
    <dbReference type="NCBI Taxonomy" id="113540"/>
    <lineage>
        <taxon>Eukaryota</taxon>
        <taxon>Metazoa</taxon>
        <taxon>Chordata</taxon>
        <taxon>Craniata</taxon>
        <taxon>Vertebrata</taxon>
        <taxon>Euteleostomi</taxon>
        <taxon>Actinopterygii</taxon>
        <taxon>Neopterygii</taxon>
        <taxon>Teleostei</taxon>
        <taxon>Osteoglossocephala</taxon>
        <taxon>Osteoglossomorpha</taxon>
        <taxon>Osteoglossiformes</taxon>
        <taxon>Osteoglossidae</taxon>
        <taxon>Scleropages</taxon>
    </lineage>
</organism>
<comment type="caution">
    <text evidence="2">The sequence shown here is derived from an EMBL/GenBank/DDBJ whole genome shotgun (WGS) entry which is preliminary data.</text>
</comment>
<reference evidence="2 3" key="1">
    <citation type="submission" date="2015-08" db="EMBL/GenBank/DDBJ databases">
        <title>The genome of the Asian arowana (Scleropages formosus).</title>
        <authorList>
            <person name="Tan M.H."/>
            <person name="Gan H.M."/>
            <person name="Croft L.J."/>
            <person name="Austin C.M."/>
        </authorList>
    </citation>
    <scope>NUCLEOTIDE SEQUENCE [LARGE SCALE GENOMIC DNA]</scope>
    <source>
        <strain evidence="2">Aro1</strain>
    </source>
</reference>
<evidence type="ECO:0000313" key="3">
    <source>
        <dbReference type="Proteomes" id="UP000034805"/>
    </source>
</evidence>
<evidence type="ECO:0000313" key="2">
    <source>
        <dbReference type="EMBL" id="KPP71961.1"/>
    </source>
</evidence>
<gene>
    <name evidence="2" type="ORF">Z043_109079</name>
</gene>
<dbReference type="Proteomes" id="UP000034805">
    <property type="component" value="Unassembled WGS sequence"/>
</dbReference>
<feature type="compositionally biased region" description="Gly residues" evidence="1">
    <location>
        <begin position="18"/>
        <end position="28"/>
    </location>
</feature>